<feature type="binding site" evidence="14">
    <location>
        <position position="64"/>
    </location>
    <ligand>
        <name>ATP</name>
        <dbReference type="ChEBI" id="CHEBI:30616"/>
    </ligand>
</feature>
<dbReference type="InterPro" id="IPR005145">
    <property type="entry name" value="Sua5_C"/>
</dbReference>
<dbReference type="PROSITE" id="PS51163">
    <property type="entry name" value="YRDC"/>
    <property type="match status" value="1"/>
</dbReference>
<dbReference type="EC" id="2.7.7.87" evidence="3 13"/>
<feature type="binding site" evidence="14">
    <location>
        <position position="68"/>
    </location>
    <ligand>
        <name>L-threonine</name>
        <dbReference type="ChEBI" id="CHEBI:57926"/>
    </ligand>
</feature>
<evidence type="ECO:0000256" key="10">
    <source>
        <dbReference type="ARBA" id="ARBA00022840"/>
    </source>
</evidence>
<evidence type="ECO:0000256" key="9">
    <source>
        <dbReference type="ARBA" id="ARBA00022741"/>
    </source>
</evidence>
<dbReference type="GO" id="GO:0000049">
    <property type="term" value="F:tRNA binding"/>
    <property type="evidence" value="ECO:0007669"/>
    <property type="project" value="TreeGrafter"/>
</dbReference>
<dbReference type="InterPro" id="IPR017945">
    <property type="entry name" value="DHBP_synth_RibB-like_a/b_dom"/>
</dbReference>
<evidence type="ECO:0000256" key="6">
    <source>
        <dbReference type="ARBA" id="ARBA00022679"/>
    </source>
</evidence>
<dbReference type="GO" id="GO:0003725">
    <property type="term" value="F:double-stranded RNA binding"/>
    <property type="evidence" value="ECO:0007669"/>
    <property type="project" value="UniProtKB-UniRule"/>
</dbReference>
<dbReference type="GO" id="GO:0061710">
    <property type="term" value="F:L-threonylcarbamoyladenylate synthase"/>
    <property type="evidence" value="ECO:0007669"/>
    <property type="project" value="UniProtKB-EC"/>
</dbReference>
<evidence type="ECO:0000256" key="2">
    <source>
        <dbReference type="ARBA" id="ARBA00007663"/>
    </source>
</evidence>
<dbReference type="GO" id="GO:0005524">
    <property type="term" value="F:ATP binding"/>
    <property type="evidence" value="ECO:0007669"/>
    <property type="project" value="UniProtKB-UniRule"/>
</dbReference>
<feature type="binding site" evidence="14">
    <location>
        <position position="187"/>
    </location>
    <ligand>
        <name>L-threonine</name>
        <dbReference type="ChEBI" id="CHEBI:57926"/>
    </ligand>
</feature>
<dbReference type="PANTHER" id="PTHR17490">
    <property type="entry name" value="SUA5"/>
    <property type="match status" value="1"/>
</dbReference>
<comment type="catalytic activity">
    <reaction evidence="12 13">
        <text>L-threonine + hydrogencarbonate + ATP = L-threonylcarbamoyladenylate + diphosphate + H2O</text>
        <dbReference type="Rhea" id="RHEA:36407"/>
        <dbReference type="ChEBI" id="CHEBI:15377"/>
        <dbReference type="ChEBI" id="CHEBI:17544"/>
        <dbReference type="ChEBI" id="CHEBI:30616"/>
        <dbReference type="ChEBI" id="CHEBI:33019"/>
        <dbReference type="ChEBI" id="CHEBI:57926"/>
        <dbReference type="ChEBI" id="CHEBI:73682"/>
        <dbReference type="EC" id="2.7.7.87"/>
    </reaction>
</comment>
<comment type="subcellular location">
    <subcellularLocation>
        <location evidence="1 13">Cytoplasm</location>
    </subcellularLocation>
</comment>
<dbReference type="InterPro" id="IPR038385">
    <property type="entry name" value="Sua5/YwlC_C"/>
</dbReference>
<feature type="binding site" evidence="14">
    <location>
        <position position="123"/>
    </location>
    <ligand>
        <name>ATP</name>
        <dbReference type="ChEBI" id="CHEBI:30616"/>
    </ligand>
</feature>
<dbReference type="FunFam" id="3.40.50.11030:FF:000001">
    <property type="entry name" value="Threonylcarbamoyl-AMP synthase"/>
    <property type="match status" value="1"/>
</dbReference>
<dbReference type="Pfam" id="PF01300">
    <property type="entry name" value="Sua5_yciO_yrdC"/>
    <property type="match status" value="1"/>
</dbReference>
<evidence type="ECO:0000256" key="1">
    <source>
        <dbReference type="ARBA" id="ARBA00004496"/>
    </source>
</evidence>
<protein>
    <recommendedName>
        <fullName evidence="4 13">Threonylcarbamoyl-AMP synthase</fullName>
        <shortName evidence="13">TC-AMP synthase</shortName>
        <ecNumber evidence="3 13">2.7.7.87</ecNumber>
    </recommendedName>
    <alternativeName>
        <fullName evidence="11 13">L-threonylcarbamoyladenylate synthase</fullName>
    </alternativeName>
</protein>
<evidence type="ECO:0000256" key="5">
    <source>
        <dbReference type="ARBA" id="ARBA00022490"/>
    </source>
</evidence>
<evidence type="ECO:0000256" key="12">
    <source>
        <dbReference type="ARBA" id="ARBA00048366"/>
    </source>
</evidence>
<feature type="domain" description="YrdC-like" evidence="15">
    <location>
        <begin position="19"/>
        <end position="205"/>
    </location>
</feature>
<dbReference type="GO" id="GO:0008033">
    <property type="term" value="P:tRNA processing"/>
    <property type="evidence" value="ECO:0007669"/>
    <property type="project" value="UniProtKB-KW"/>
</dbReference>
<dbReference type="SUPFAM" id="SSF55821">
    <property type="entry name" value="YrdC/RibB"/>
    <property type="match status" value="1"/>
</dbReference>
<dbReference type="GO" id="GO:0006450">
    <property type="term" value="P:regulation of translational fidelity"/>
    <property type="evidence" value="ECO:0007669"/>
    <property type="project" value="TreeGrafter"/>
</dbReference>
<feature type="binding site" evidence="14">
    <location>
        <position position="127"/>
    </location>
    <ligand>
        <name>L-threonine</name>
        <dbReference type="ChEBI" id="CHEBI:57926"/>
    </ligand>
</feature>
<organism evidence="16 17">
    <name type="scientific">Thalassobacillus cyri</name>
    <dbReference type="NCBI Taxonomy" id="571932"/>
    <lineage>
        <taxon>Bacteria</taxon>
        <taxon>Bacillati</taxon>
        <taxon>Bacillota</taxon>
        <taxon>Bacilli</taxon>
        <taxon>Bacillales</taxon>
        <taxon>Bacillaceae</taxon>
        <taxon>Thalassobacillus</taxon>
    </lineage>
</organism>
<evidence type="ECO:0000256" key="14">
    <source>
        <dbReference type="PIRSR" id="PIRSR004930-1"/>
    </source>
</evidence>
<evidence type="ECO:0000256" key="13">
    <source>
        <dbReference type="PIRNR" id="PIRNR004930"/>
    </source>
</evidence>
<dbReference type="PIRSF" id="PIRSF004930">
    <property type="entry name" value="Tln_factor_SUA5"/>
    <property type="match status" value="1"/>
</dbReference>
<evidence type="ECO:0000256" key="4">
    <source>
        <dbReference type="ARBA" id="ARBA00015492"/>
    </source>
</evidence>
<dbReference type="InterPro" id="IPR050156">
    <property type="entry name" value="TC-AMP_synthase_SUA5"/>
</dbReference>
<dbReference type="AlphaFoldDB" id="A0A1H4DBP5"/>
<dbReference type="Gene3D" id="3.90.870.10">
    <property type="entry name" value="DHBP synthase"/>
    <property type="match status" value="1"/>
</dbReference>
<dbReference type="Pfam" id="PF03481">
    <property type="entry name" value="Sua5_C"/>
    <property type="match status" value="1"/>
</dbReference>
<feature type="binding site" evidence="14">
    <location>
        <position position="147"/>
    </location>
    <ligand>
        <name>L-threonine</name>
        <dbReference type="ChEBI" id="CHEBI:57926"/>
    </ligand>
</feature>
<dbReference type="GO" id="GO:0005737">
    <property type="term" value="C:cytoplasm"/>
    <property type="evidence" value="ECO:0007669"/>
    <property type="project" value="UniProtKB-SubCell"/>
</dbReference>
<evidence type="ECO:0000256" key="3">
    <source>
        <dbReference type="ARBA" id="ARBA00012584"/>
    </source>
</evidence>
<dbReference type="Proteomes" id="UP000198584">
    <property type="component" value="Unassembled WGS sequence"/>
</dbReference>
<keyword evidence="9 13" id="KW-0547">Nucleotide-binding</keyword>
<gene>
    <name evidence="16" type="ORF">SAMN05421743_10763</name>
</gene>
<feature type="binding site" evidence="14">
    <location>
        <position position="149"/>
    </location>
    <ligand>
        <name>ATP</name>
        <dbReference type="ChEBI" id="CHEBI:30616"/>
    </ligand>
</feature>
<evidence type="ECO:0000259" key="15">
    <source>
        <dbReference type="PROSITE" id="PS51163"/>
    </source>
</evidence>
<evidence type="ECO:0000313" key="17">
    <source>
        <dbReference type="Proteomes" id="UP000198584"/>
    </source>
</evidence>
<name>A0A1H4DBP5_9BACI</name>
<comment type="function">
    <text evidence="13">Required for the formation of a threonylcarbamoyl group on adenosine at position 37 (t(6)A37) in tRNAs that read codons beginning with adenine.</text>
</comment>
<dbReference type="STRING" id="571932.SAMN05421743_10763"/>
<evidence type="ECO:0000313" key="16">
    <source>
        <dbReference type="EMBL" id="SEA69936.1"/>
    </source>
</evidence>
<dbReference type="FunFam" id="3.90.870.10:FF:000008">
    <property type="entry name" value="Threonylcarbamoyl-AMP synthase"/>
    <property type="match status" value="1"/>
</dbReference>
<evidence type="ECO:0000256" key="8">
    <source>
        <dbReference type="ARBA" id="ARBA00022695"/>
    </source>
</evidence>
<sequence>MTMKTNVWKINPMRVDAHMDEINQAAYLLQQQEVVAFPTETVYGLGADATSEQAVHRIFEAKGRPSDNPLIVHVAESSQVENLVTDIPESAKKMMASFMPGPLTIVLESNGTCAKNVTAGLSTVAVRIPDHPVALALLKASEVPLAAPSANRSGRPSPTTADHVYQDLNGRIAGLIDGGPTGVGLESTVVDCTSDMPVILRPGGITRQQIEDAIGAVMVDPALASTEEKPKSPGMKYTHYAPEAPLWLVDGSDEFFIDQLRNLERDGKRIGIIASNELADQLPQRRVIACGSRNNLKEVAVHLYSALREFKKADVDIILGEAFSEEGYGEAIMNRLQKAAVKKLNQF</sequence>
<keyword evidence="10 13" id="KW-0067">ATP-binding</keyword>
<feature type="binding site" evidence="14">
    <location>
        <position position="240"/>
    </location>
    <ligand>
        <name>ATP</name>
        <dbReference type="ChEBI" id="CHEBI:30616"/>
    </ligand>
</feature>
<comment type="similarity">
    <text evidence="2 13">Belongs to the SUA5 family.</text>
</comment>
<feature type="binding site" evidence="14">
    <location>
        <position position="201"/>
    </location>
    <ligand>
        <name>ATP</name>
        <dbReference type="ChEBI" id="CHEBI:30616"/>
    </ligand>
</feature>
<feature type="binding site" evidence="14">
    <location>
        <position position="41"/>
    </location>
    <ligand>
        <name>L-threonine</name>
        <dbReference type="ChEBI" id="CHEBI:57926"/>
    </ligand>
</feature>
<evidence type="ECO:0000256" key="11">
    <source>
        <dbReference type="ARBA" id="ARBA00029774"/>
    </source>
</evidence>
<dbReference type="InterPro" id="IPR006070">
    <property type="entry name" value="Sua5-like_dom"/>
</dbReference>
<keyword evidence="8 13" id="KW-0548">Nucleotidyltransferase</keyword>
<keyword evidence="5 13" id="KW-0963">Cytoplasm</keyword>
<keyword evidence="17" id="KW-1185">Reference proteome</keyword>
<keyword evidence="6 13" id="KW-0808">Transferase</keyword>
<dbReference type="PANTHER" id="PTHR17490:SF16">
    <property type="entry name" value="THREONYLCARBAMOYL-AMP SYNTHASE"/>
    <property type="match status" value="1"/>
</dbReference>
<keyword evidence="7 13" id="KW-0819">tRNA processing</keyword>
<feature type="binding site" evidence="14">
    <location>
        <position position="73"/>
    </location>
    <ligand>
        <name>L-threonine</name>
        <dbReference type="ChEBI" id="CHEBI:57926"/>
    </ligand>
</feature>
<dbReference type="EMBL" id="FNQR01000007">
    <property type="protein sequence ID" value="SEA69936.1"/>
    <property type="molecule type" value="Genomic_DNA"/>
</dbReference>
<dbReference type="InterPro" id="IPR010923">
    <property type="entry name" value="T(6)A37_SUA5"/>
</dbReference>
<dbReference type="NCBIfam" id="TIGR00057">
    <property type="entry name" value="L-threonylcarbamoyladenylate synthase"/>
    <property type="match status" value="1"/>
</dbReference>
<dbReference type="Gene3D" id="3.40.50.11030">
    <property type="entry name" value="Threonylcarbamoyl-AMP synthase, C-terminal domain"/>
    <property type="match status" value="1"/>
</dbReference>
<evidence type="ECO:0000256" key="7">
    <source>
        <dbReference type="ARBA" id="ARBA00022694"/>
    </source>
</evidence>
<reference evidence="16 17" key="1">
    <citation type="submission" date="2016-10" db="EMBL/GenBank/DDBJ databases">
        <authorList>
            <person name="de Groot N.N."/>
        </authorList>
    </citation>
    <scope>NUCLEOTIDE SEQUENCE [LARGE SCALE GENOMIC DNA]</scope>
    <source>
        <strain evidence="16 17">CCM7597</strain>
    </source>
</reference>
<accession>A0A1H4DBP5</accession>
<feature type="binding site" evidence="14">
    <location>
        <position position="157"/>
    </location>
    <ligand>
        <name>ATP</name>
        <dbReference type="ChEBI" id="CHEBI:30616"/>
    </ligand>
</feature>
<proteinExistence type="inferred from homology"/>